<organism evidence="2 3">
    <name type="scientific">Solanum commersonii</name>
    <name type="common">Commerson's wild potato</name>
    <name type="synonym">Commerson's nightshade</name>
    <dbReference type="NCBI Taxonomy" id="4109"/>
    <lineage>
        <taxon>Eukaryota</taxon>
        <taxon>Viridiplantae</taxon>
        <taxon>Streptophyta</taxon>
        <taxon>Embryophyta</taxon>
        <taxon>Tracheophyta</taxon>
        <taxon>Spermatophyta</taxon>
        <taxon>Magnoliopsida</taxon>
        <taxon>eudicotyledons</taxon>
        <taxon>Gunneridae</taxon>
        <taxon>Pentapetalae</taxon>
        <taxon>asterids</taxon>
        <taxon>lamiids</taxon>
        <taxon>Solanales</taxon>
        <taxon>Solanaceae</taxon>
        <taxon>Solanoideae</taxon>
        <taxon>Solaneae</taxon>
        <taxon>Solanum</taxon>
    </lineage>
</organism>
<evidence type="ECO:0000313" key="3">
    <source>
        <dbReference type="Proteomes" id="UP000824120"/>
    </source>
</evidence>
<comment type="caution">
    <text evidence="2">The sequence shown here is derived from an EMBL/GenBank/DDBJ whole genome shotgun (WGS) entry which is preliminary data.</text>
</comment>
<dbReference type="OrthoDB" id="1306255at2759"/>
<name>A0A9J5WX63_SOLCO</name>
<protein>
    <submittedName>
        <fullName evidence="2">Uncharacterized protein</fullName>
    </submittedName>
</protein>
<dbReference type="EMBL" id="JACXVP010000010">
    <property type="protein sequence ID" value="KAG5580387.1"/>
    <property type="molecule type" value="Genomic_DNA"/>
</dbReference>
<evidence type="ECO:0000256" key="1">
    <source>
        <dbReference type="SAM" id="MobiDB-lite"/>
    </source>
</evidence>
<dbReference type="Proteomes" id="UP000824120">
    <property type="component" value="Chromosome 10"/>
</dbReference>
<gene>
    <name evidence="2" type="ORF">H5410_051014</name>
</gene>
<reference evidence="2 3" key="1">
    <citation type="submission" date="2020-09" db="EMBL/GenBank/DDBJ databases">
        <title>De no assembly of potato wild relative species, Solanum commersonii.</title>
        <authorList>
            <person name="Cho K."/>
        </authorList>
    </citation>
    <scope>NUCLEOTIDE SEQUENCE [LARGE SCALE GENOMIC DNA]</scope>
    <source>
        <strain evidence="2">LZ3.2</strain>
        <tissue evidence="2">Leaf</tissue>
    </source>
</reference>
<feature type="region of interest" description="Disordered" evidence="1">
    <location>
        <begin position="120"/>
        <end position="139"/>
    </location>
</feature>
<dbReference type="AlphaFoldDB" id="A0A9J5WX63"/>
<sequence length="139" mass="15410">MISTVFQIDLTDGTSITTTSISAELGEKLLSMTAEDIFDITCAKRQSLSLNHVHEMLSNKLFEIELRKSSWGSSNNTHATLSILSYMKREHTPESTIDRNSKTIRPLEISEVEVMATTTTTGSSNAMPKFEPSIPTKKV</sequence>
<evidence type="ECO:0000313" key="2">
    <source>
        <dbReference type="EMBL" id="KAG5580387.1"/>
    </source>
</evidence>
<proteinExistence type="predicted"/>
<keyword evidence="3" id="KW-1185">Reference proteome</keyword>
<accession>A0A9J5WX63</accession>